<evidence type="ECO:0000256" key="12">
    <source>
        <dbReference type="ARBA" id="ARBA00033675"/>
    </source>
</evidence>
<evidence type="ECO:0000256" key="2">
    <source>
        <dbReference type="ARBA" id="ARBA00001946"/>
    </source>
</evidence>
<dbReference type="AlphaFoldDB" id="A0AAV3B3X6"/>
<protein>
    <recommendedName>
        <fullName evidence="17">Phosphodiesterase</fullName>
        <ecNumber evidence="17">3.1.4.-</ecNumber>
    </recommendedName>
</protein>
<keyword evidence="7 16" id="KW-0479">Metal-binding</keyword>
<dbReference type="SUPFAM" id="SSF109604">
    <property type="entry name" value="HD-domain/PDEase-like"/>
    <property type="match status" value="1"/>
</dbReference>
<evidence type="ECO:0000256" key="4">
    <source>
        <dbReference type="ARBA" id="ARBA00022535"/>
    </source>
</evidence>
<evidence type="ECO:0000256" key="8">
    <source>
        <dbReference type="ARBA" id="ARBA00022801"/>
    </source>
</evidence>
<feature type="compositionally biased region" description="Low complexity" evidence="18">
    <location>
        <begin position="144"/>
        <end position="154"/>
    </location>
</feature>
<feature type="region of interest" description="Disordered" evidence="18">
    <location>
        <begin position="736"/>
        <end position="770"/>
    </location>
</feature>
<evidence type="ECO:0000256" key="7">
    <source>
        <dbReference type="ARBA" id="ARBA00022723"/>
    </source>
</evidence>
<evidence type="ECO:0000256" key="14">
    <source>
        <dbReference type="ARBA" id="ARBA00033709"/>
    </source>
</evidence>
<evidence type="ECO:0000313" key="20">
    <source>
        <dbReference type="EMBL" id="DBA30240.1"/>
    </source>
</evidence>
<feature type="compositionally biased region" description="Polar residues" evidence="18">
    <location>
        <begin position="325"/>
        <end position="345"/>
    </location>
</feature>
<feature type="binding site" evidence="16">
    <location>
        <position position="548"/>
    </location>
    <ligand>
        <name>Zn(2+)</name>
        <dbReference type="ChEBI" id="CHEBI:29105"/>
        <label>1</label>
    </ligand>
</feature>
<evidence type="ECO:0000256" key="15">
    <source>
        <dbReference type="ARBA" id="ARBA00060946"/>
    </source>
</evidence>
<dbReference type="PRINTS" id="PR00387">
    <property type="entry name" value="PDIESTERASE1"/>
</dbReference>
<feature type="compositionally biased region" description="Polar residues" evidence="18">
    <location>
        <begin position="289"/>
        <end position="302"/>
    </location>
</feature>
<comment type="cofactor">
    <cofactor evidence="1">
        <name>Mn(2+)</name>
        <dbReference type="ChEBI" id="CHEBI:29035"/>
    </cofactor>
</comment>
<dbReference type="InterPro" id="IPR036971">
    <property type="entry name" value="PDEase_catalytic_dom_sf"/>
</dbReference>
<dbReference type="GO" id="GO:0016020">
    <property type="term" value="C:membrane"/>
    <property type="evidence" value="ECO:0007669"/>
    <property type="project" value="UniProtKB-SubCell"/>
</dbReference>
<evidence type="ECO:0000256" key="10">
    <source>
        <dbReference type="ARBA" id="ARBA00023136"/>
    </source>
</evidence>
<feature type="region of interest" description="Disordered" evidence="18">
    <location>
        <begin position="274"/>
        <end position="362"/>
    </location>
</feature>
<keyword evidence="9" id="KW-1133">Transmembrane helix</keyword>
<keyword evidence="5" id="KW-0597">Phosphoprotein</keyword>
<dbReference type="GO" id="GO:0007165">
    <property type="term" value="P:signal transduction"/>
    <property type="evidence" value="ECO:0007669"/>
    <property type="project" value="InterPro"/>
</dbReference>
<dbReference type="PANTHER" id="PTHR11347">
    <property type="entry name" value="CYCLIC NUCLEOTIDE PHOSPHODIESTERASE"/>
    <property type="match status" value="1"/>
</dbReference>
<comment type="cofactor">
    <cofactor evidence="2">
        <name>Mg(2+)</name>
        <dbReference type="ChEBI" id="CHEBI:18420"/>
    </cofactor>
</comment>
<dbReference type="CDD" id="cd00077">
    <property type="entry name" value="HDc"/>
    <property type="match status" value="1"/>
</dbReference>
<evidence type="ECO:0000256" key="3">
    <source>
        <dbReference type="ARBA" id="ARBA00004141"/>
    </source>
</evidence>
<dbReference type="InterPro" id="IPR002073">
    <property type="entry name" value="PDEase_catalytic_dom"/>
</dbReference>
<feature type="binding site" evidence="16">
    <location>
        <position position="547"/>
    </location>
    <ligand>
        <name>Zn(2+)</name>
        <dbReference type="ChEBI" id="CHEBI:29105"/>
        <label>1</label>
    </ligand>
</feature>
<dbReference type="FunFam" id="1.10.1300.10:FF:000008">
    <property type="entry name" value="Phosphodiesterase"/>
    <property type="match status" value="1"/>
</dbReference>
<keyword evidence="4" id="KW-0140">cGMP</keyword>
<proteinExistence type="inferred from homology"/>
<feature type="compositionally biased region" description="Low complexity" evidence="18">
    <location>
        <begin position="175"/>
        <end position="187"/>
    </location>
</feature>
<evidence type="ECO:0000256" key="9">
    <source>
        <dbReference type="ARBA" id="ARBA00022989"/>
    </source>
</evidence>
<sequence>MSGTPICNSTRAHRRTSLPCIPREQLLGHPEWEHKRGSRGSQSSGTTITVDIAVMGEAHGLITDLLADPSLPPHVCTSLRAVSNLLSTQLNFQPIHKPRVNPLVTFSENSACSDSEEGSEKGEKMTIPKRLRRSLPSGLIRRVSSTWTTTTSATGLPTLEPAPVRRDRSGSIKPTDTTSSSSGSSDSWNNNLLGNISKSRSFSTPFVVSNVNHLNSKRRQGIPPSISPLTSPCHSPIHGTPAPSPTIKTLPVQFTDNEGSRLGVNPHKALTCSRSAPEIPEPVPEDTTAVCSSCGRSYSQVNPAERSADTNDVTHSQSRTDDPAHTTSDYDSTHETNNSDSSDIVQNDDEGEGTQSRKSSVCRTYRPDNIDLHSLITETEDKPILAPEPLIMESIDSLMGEINNWNFPIFDLVEQTGQKCGRILSQMSYRLFEDMNLLETFKIPLKEFMNYFHALENGYRDIPCKHMNRTIMESHLLCLMPNLPSRWGVRSKLPCCVSSDSDSGITHGHMGYTFSKMYYPSEDTYGCLSGNIPSLELMALYVAAAMHDYDHPGRTNAFLVATSAPQAVLYNDRSVLENHHAAAAWNLFLSRPEYNFLVNLDHMEFKRFRFLVIEAILATDLKKHFDFLAEFNAKVNEEVGPGIDWSNENDRLLVCQMCIKLADINGPAKCKDLHLKWTEGIVNEFYEQGDEEASLGLPISPFMDRSAPQLAKLQESFITHIVGPLCNSYDSAGLMPGKWIEDSDESGDTDEPDEDTDTTEEETSEASETITKKKKCKRKIYCQITHHLMENHKMWKKVIEDEQKTETGEKELSEPIQAIREEEEANAKQENSDAETDE</sequence>
<comment type="similarity">
    <text evidence="15">Belongs to the cyclic nucleotide phosphodiesterase family. PDE3 subfamily.</text>
</comment>
<reference evidence="20" key="1">
    <citation type="thesis" date="2020" institute="ProQuest LLC" country="789 East Eisenhower Parkway, Ann Arbor, MI, USA">
        <title>Comparative Genomics and Chromosome Evolution.</title>
        <authorList>
            <person name="Mudd A.B."/>
        </authorList>
    </citation>
    <scope>NUCLEOTIDE SEQUENCE</scope>
    <source>
        <strain evidence="20">1538</strain>
        <tissue evidence="20">Blood</tissue>
    </source>
</reference>
<dbReference type="Pfam" id="PF00233">
    <property type="entry name" value="PDEase_I"/>
    <property type="match status" value="1"/>
</dbReference>
<keyword evidence="10" id="KW-0472">Membrane</keyword>
<feature type="region of interest" description="Disordered" evidence="18">
    <location>
        <begin position="799"/>
        <end position="838"/>
    </location>
</feature>
<keyword evidence="8 17" id="KW-0378">Hydrolase</keyword>
<feature type="region of interest" description="Disordered" evidence="18">
    <location>
        <begin position="215"/>
        <end position="248"/>
    </location>
</feature>
<dbReference type="GO" id="GO:0046872">
    <property type="term" value="F:metal ion binding"/>
    <property type="evidence" value="ECO:0007669"/>
    <property type="project" value="UniProtKB-KW"/>
</dbReference>
<organism evidence="20 21">
    <name type="scientific">Pyxicephalus adspersus</name>
    <name type="common">African bullfrog</name>
    <dbReference type="NCBI Taxonomy" id="30357"/>
    <lineage>
        <taxon>Eukaryota</taxon>
        <taxon>Metazoa</taxon>
        <taxon>Chordata</taxon>
        <taxon>Craniata</taxon>
        <taxon>Vertebrata</taxon>
        <taxon>Euteleostomi</taxon>
        <taxon>Amphibia</taxon>
        <taxon>Batrachia</taxon>
        <taxon>Anura</taxon>
        <taxon>Neobatrachia</taxon>
        <taxon>Ranoidea</taxon>
        <taxon>Pyxicephalidae</taxon>
        <taxon>Pyxicephalinae</taxon>
        <taxon>Pyxicephalus</taxon>
    </lineage>
</organism>
<feature type="compositionally biased region" description="Polar residues" evidence="18">
    <location>
        <begin position="353"/>
        <end position="362"/>
    </location>
</feature>
<gene>
    <name evidence="20" type="ORF">GDO54_006248</name>
</gene>
<comment type="catalytic activity">
    <reaction evidence="12">
        <text>3',5'-cyclic AMP + H2O = AMP + H(+)</text>
        <dbReference type="Rhea" id="RHEA:25277"/>
        <dbReference type="ChEBI" id="CHEBI:15377"/>
        <dbReference type="ChEBI" id="CHEBI:15378"/>
        <dbReference type="ChEBI" id="CHEBI:58165"/>
        <dbReference type="ChEBI" id="CHEBI:456215"/>
    </reaction>
    <physiologicalReaction direction="left-to-right" evidence="12">
        <dbReference type="Rhea" id="RHEA:25278"/>
    </physiologicalReaction>
</comment>
<comment type="catalytic activity">
    <reaction evidence="13">
        <text>3',5'-cyclic GMP + H2O = GMP + H(+)</text>
        <dbReference type="Rhea" id="RHEA:16957"/>
        <dbReference type="ChEBI" id="CHEBI:15377"/>
        <dbReference type="ChEBI" id="CHEBI:15378"/>
        <dbReference type="ChEBI" id="CHEBI:57746"/>
        <dbReference type="ChEBI" id="CHEBI:58115"/>
    </reaction>
    <physiologicalReaction direction="left-to-right" evidence="13">
        <dbReference type="Rhea" id="RHEA:16958"/>
    </physiologicalReaction>
</comment>
<dbReference type="EC" id="3.1.4.-" evidence="17"/>
<evidence type="ECO:0000256" key="5">
    <source>
        <dbReference type="ARBA" id="ARBA00022553"/>
    </source>
</evidence>
<evidence type="ECO:0000256" key="16">
    <source>
        <dbReference type="PIRSR" id="PIRSR623088-3"/>
    </source>
</evidence>
<feature type="compositionally biased region" description="Basic and acidic residues" evidence="18">
    <location>
        <begin position="799"/>
        <end position="813"/>
    </location>
</feature>
<keyword evidence="6" id="KW-0812">Transmembrane</keyword>
<comment type="subcellular location">
    <subcellularLocation>
        <location evidence="3">Membrane</location>
        <topology evidence="3">Multi-pass membrane protein</topology>
    </subcellularLocation>
</comment>
<evidence type="ECO:0000256" key="1">
    <source>
        <dbReference type="ARBA" id="ARBA00001936"/>
    </source>
</evidence>
<dbReference type="InterPro" id="IPR003607">
    <property type="entry name" value="HD/PDEase_dom"/>
</dbReference>
<feature type="binding site" evidence="16">
    <location>
        <position position="548"/>
    </location>
    <ligand>
        <name>Zn(2+)</name>
        <dbReference type="ChEBI" id="CHEBI:29105"/>
        <label>2</label>
    </ligand>
</feature>
<dbReference type="InterPro" id="IPR023174">
    <property type="entry name" value="PDEase_CS"/>
</dbReference>
<evidence type="ECO:0000256" key="18">
    <source>
        <dbReference type="SAM" id="MobiDB-lite"/>
    </source>
</evidence>
<dbReference type="PROSITE" id="PS51845">
    <property type="entry name" value="PDEASE_I_2"/>
    <property type="match status" value="1"/>
</dbReference>
<evidence type="ECO:0000256" key="6">
    <source>
        <dbReference type="ARBA" id="ARBA00022692"/>
    </source>
</evidence>
<feature type="region of interest" description="Disordered" evidence="18">
    <location>
        <begin position="24"/>
        <end position="46"/>
    </location>
</feature>
<dbReference type="PROSITE" id="PS00126">
    <property type="entry name" value="PDEASE_I_1"/>
    <property type="match status" value="1"/>
</dbReference>
<dbReference type="GO" id="GO:0004114">
    <property type="term" value="F:3',5'-cyclic-nucleotide phosphodiesterase activity"/>
    <property type="evidence" value="ECO:0007669"/>
    <property type="project" value="UniProtKB-EC"/>
</dbReference>
<comment type="caution">
    <text evidence="20">The sequence shown here is derived from an EMBL/GenBank/DDBJ whole genome shotgun (WGS) entry which is preliminary data.</text>
</comment>
<dbReference type="Gene3D" id="1.10.1300.10">
    <property type="entry name" value="3'5'-cyclic nucleotide phosphodiesterase, catalytic domain"/>
    <property type="match status" value="1"/>
</dbReference>
<dbReference type="EMBL" id="DYDO01000002">
    <property type="protein sequence ID" value="DBA30240.1"/>
    <property type="molecule type" value="Genomic_DNA"/>
</dbReference>
<comment type="catalytic activity">
    <reaction evidence="14">
        <text>a nucleoside 3',5'-cyclic phosphate + H2O = a nucleoside 5'-phosphate + H(+)</text>
        <dbReference type="Rhea" id="RHEA:14653"/>
        <dbReference type="ChEBI" id="CHEBI:15377"/>
        <dbReference type="ChEBI" id="CHEBI:15378"/>
        <dbReference type="ChEBI" id="CHEBI:57867"/>
        <dbReference type="ChEBI" id="CHEBI:58464"/>
        <dbReference type="EC" id="3.1.4.17"/>
    </reaction>
    <physiologicalReaction direction="left-to-right" evidence="14">
        <dbReference type="Rhea" id="RHEA:14654"/>
    </physiologicalReaction>
</comment>
<keyword evidence="11" id="KW-0114">cAMP</keyword>
<feature type="binding site" evidence="16">
    <location>
        <position position="663"/>
    </location>
    <ligand>
        <name>Zn(2+)</name>
        <dbReference type="ChEBI" id="CHEBI:29105"/>
        <label>1</label>
    </ligand>
</feature>
<dbReference type="Proteomes" id="UP001181693">
    <property type="component" value="Unassembled WGS sequence"/>
</dbReference>
<keyword evidence="21" id="KW-1185">Reference proteome</keyword>
<accession>A0AAV3B3X6</accession>
<feature type="compositionally biased region" description="Acidic residues" evidence="18">
    <location>
        <begin position="742"/>
        <end position="765"/>
    </location>
</feature>
<feature type="region of interest" description="Disordered" evidence="18">
    <location>
        <begin position="110"/>
        <end position="188"/>
    </location>
</feature>
<evidence type="ECO:0000256" key="13">
    <source>
        <dbReference type="ARBA" id="ARBA00033684"/>
    </source>
</evidence>
<evidence type="ECO:0000256" key="11">
    <source>
        <dbReference type="ARBA" id="ARBA00023149"/>
    </source>
</evidence>
<name>A0AAV3B3X6_PYXAD</name>
<feature type="domain" description="PDEase" evidence="19">
    <location>
        <begin position="377"/>
        <end position="802"/>
    </location>
</feature>
<comment type="cofactor">
    <cofactor evidence="17">
        <name>a divalent metal cation</name>
        <dbReference type="ChEBI" id="CHEBI:60240"/>
    </cofactor>
    <text evidence="17">Binds 2 divalent metal cations per subunit. Site 1 may preferentially bind zinc ions, while site 2 has a preference for magnesium and/or manganese ions.</text>
</comment>
<evidence type="ECO:0000313" key="21">
    <source>
        <dbReference type="Proteomes" id="UP001181693"/>
    </source>
</evidence>
<evidence type="ECO:0000259" key="19">
    <source>
        <dbReference type="PROSITE" id="PS51845"/>
    </source>
</evidence>
<dbReference type="InterPro" id="IPR023088">
    <property type="entry name" value="PDEase"/>
</dbReference>
<evidence type="ECO:0000256" key="17">
    <source>
        <dbReference type="RuleBase" id="RU363067"/>
    </source>
</evidence>